<keyword evidence="5 11" id="KW-0732">Signal</keyword>
<evidence type="ECO:0000256" key="5">
    <source>
        <dbReference type="ARBA" id="ARBA00022729"/>
    </source>
</evidence>
<keyword evidence="9 11" id="KW-0472">Membrane</keyword>
<comment type="similarity">
    <text evidence="10">Belongs to the major facilitator superfamily. Phosphate:H(+) symporter (TC 2.A.1.9) family.</text>
</comment>
<dbReference type="SUPFAM" id="SSF103473">
    <property type="entry name" value="MFS general substrate transporter"/>
    <property type="match status" value="1"/>
</dbReference>
<comment type="subcellular location">
    <subcellularLocation>
        <location evidence="1">Endosome membrane</location>
        <topology evidence="1">Multi-pass membrane protein</topology>
    </subcellularLocation>
    <subcellularLocation>
        <location evidence="2">Golgi apparatus membrane</location>
        <topology evidence="2">Multi-pass membrane protein</topology>
    </subcellularLocation>
</comment>
<evidence type="ECO:0000256" key="10">
    <source>
        <dbReference type="ARBA" id="ARBA00044504"/>
    </source>
</evidence>
<feature type="transmembrane region" description="Helical" evidence="11">
    <location>
        <begin position="538"/>
        <end position="562"/>
    </location>
</feature>
<comment type="caution">
    <text evidence="12">The sequence shown here is derived from an EMBL/GenBank/DDBJ whole genome shotgun (WGS) entry which is preliminary data.</text>
</comment>
<feature type="transmembrane region" description="Helical" evidence="11">
    <location>
        <begin position="474"/>
        <end position="493"/>
    </location>
</feature>
<keyword evidence="6" id="KW-0967">Endosome</keyword>
<feature type="transmembrane region" description="Helical" evidence="11">
    <location>
        <begin position="347"/>
        <end position="371"/>
    </location>
</feature>
<organism evidence="12 13">
    <name type="scientific">Lactuca sativa</name>
    <name type="common">Garden lettuce</name>
    <dbReference type="NCBI Taxonomy" id="4236"/>
    <lineage>
        <taxon>Eukaryota</taxon>
        <taxon>Viridiplantae</taxon>
        <taxon>Streptophyta</taxon>
        <taxon>Embryophyta</taxon>
        <taxon>Tracheophyta</taxon>
        <taxon>Spermatophyta</taxon>
        <taxon>Magnoliopsida</taxon>
        <taxon>eudicotyledons</taxon>
        <taxon>Gunneridae</taxon>
        <taxon>Pentapetalae</taxon>
        <taxon>asterids</taxon>
        <taxon>campanulids</taxon>
        <taxon>Asterales</taxon>
        <taxon>Asteraceae</taxon>
        <taxon>Cichorioideae</taxon>
        <taxon>Cichorieae</taxon>
        <taxon>Lactucinae</taxon>
        <taxon>Lactuca</taxon>
    </lineage>
</organism>
<feature type="transmembrane region" description="Helical" evidence="11">
    <location>
        <begin position="574"/>
        <end position="603"/>
    </location>
</feature>
<dbReference type="GO" id="GO:0072657">
    <property type="term" value="P:protein localization to membrane"/>
    <property type="evidence" value="ECO:0000318"/>
    <property type="project" value="GO_Central"/>
</dbReference>
<evidence type="ECO:0000256" key="11">
    <source>
        <dbReference type="RuleBase" id="RU363079"/>
    </source>
</evidence>
<reference evidence="12 13" key="1">
    <citation type="journal article" date="2017" name="Nat. Commun.">
        <title>Genome assembly with in vitro proximity ligation data and whole-genome triplication in lettuce.</title>
        <authorList>
            <person name="Reyes-Chin-Wo S."/>
            <person name="Wang Z."/>
            <person name="Yang X."/>
            <person name="Kozik A."/>
            <person name="Arikit S."/>
            <person name="Song C."/>
            <person name="Xia L."/>
            <person name="Froenicke L."/>
            <person name="Lavelle D.O."/>
            <person name="Truco M.J."/>
            <person name="Xia R."/>
            <person name="Zhu S."/>
            <person name="Xu C."/>
            <person name="Xu H."/>
            <person name="Xu X."/>
            <person name="Cox K."/>
            <person name="Korf I."/>
            <person name="Meyers B.C."/>
            <person name="Michelmore R.W."/>
        </authorList>
    </citation>
    <scope>NUCLEOTIDE SEQUENCE [LARGE SCALE GENOMIC DNA]</scope>
    <source>
        <strain evidence="13">cv. Salinas</strain>
        <tissue evidence="12">Seedlings</tissue>
    </source>
</reference>
<evidence type="ECO:0000256" key="6">
    <source>
        <dbReference type="ARBA" id="ARBA00022753"/>
    </source>
</evidence>
<feature type="transmembrane region" description="Helical" evidence="11">
    <location>
        <begin position="383"/>
        <end position="408"/>
    </location>
</feature>
<evidence type="ECO:0000256" key="1">
    <source>
        <dbReference type="ARBA" id="ARBA00004337"/>
    </source>
</evidence>
<feature type="transmembrane region" description="Helical" evidence="11">
    <location>
        <begin position="313"/>
        <end position="341"/>
    </location>
</feature>
<evidence type="ECO:0000256" key="9">
    <source>
        <dbReference type="ARBA" id="ARBA00023136"/>
    </source>
</evidence>
<dbReference type="GO" id="GO:0000139">
    <property type="term" value="C:Golgi membrane"/>
    <property type="evidence" value="ECO:0007669"/>
    <property type="project" value="UniProtKB-SubCell"/>
</dbReference>
<feature type="transmembrane region" description="Helical" evidence="11">
    <location>
        <begin position="505"/>
        <end position="526"/>
    </location>
</feature>
<dbReference type="EMBL" id="NBSK02000008">
    <property type="protein sequence ID" value="KAJ0193348.1"/>
    <property type="molecule type" value="Genomic_DNA"/>
</dbReference>
<dbReference type="Proteomes" id="UP000235145">
    <property type="component" value="Unassembled WGS sequence"/>
</dbReference>
<keyword evidence="8" id="KW-0333">Golgi apparatus</keyword>
<dbReference type="PANTHER" id="PTHR10766:SF170">
    <property type="entry name" value="TRANSMEMBRANE 9 SUPERFAMILY MEMBER 4"/>
    <property type="match status" value="1"/>
</dbReference>
<evidence type="ECO:0000256" key="8">
    <source>
        <dbReference type="ARBA" id="ARBA00023034"/>
    </source>
</evidence>
<evidence type="ECO:0000256" key="2">
    <source>
        <dbReference type="ARBA" id="ARBA00004653"/>
    </source>
</evidence>
<evidence type="ECO:0000256" key="4">
    <source>
        <dbReference type="ARBA" id="ARBA00022692"/>
    </source>
</evidence>
<evidence type="ECO:0000313" key="13">
    <source>
        <dbReference type="Proteomes" id="UP000235145"/>
    </source>
</evidence>
<dbReference type="GO" id="GO:0016020">
    <property type="term" value="C:membrane"/>
    <property type="evidence" value="ECO:0000318"/>
    <property type="project" value="GO_Central"/>
</dbReference>
<proteinExistence type="inferred from homology"/>
<sequence>MMVKPQIYKWLVLALFVICSVMGAVTSDASNHKYKNGDVVPLYANKVGPFQNPRYYQISFVNVIAGFLGGFFPISETYRYFDLPFCLPGDLKEKKEALGEVLNGDRLVSAPYKLDFLVDKDSEFICTKKLTKQEVNKFRKAISKDYYFQMYFDDLPLWGFIGKYEKTELNELKYYLFKHLQFEVLYNKDHVIEVNVRTDPSALVDVTEDKEVNVDFMYTVRWKETNIPFDKRMEKYSQNSSLPHHLEIHWFSIINSCVTVLLLTGFLATILMRVLKNDFVKYAHDEETAEDQEETGWKYIHGDVFRYPKFKSLFAAALGSGTQLFALTIFIFILALVGVFYPYNRGALFTALVVIYALTSGIAGYTASSFYCQLEGTNWVRNLLLTGSLFCGPLFLTFCFLNTVAIAYSATAALPFGTIVVIALIWALVTSPLLVLGGIAGKNSKAEFQAPCRTTKYPREIPPLPWYRGSLPQMAMAGFLPFSAIYIELYYIFASVWGHRIYTIYSILFIVFIILVIVTAFITIALTYFQLAAEDHEWWWRSFVCGGSTGLFIYGYCLYYYYGRSDMTGFMQTSFFFGYMACICYGFFLMLGMIGFRASLFFVRHIYRSIKCE</sequence>
<keyword evidence="4 11" id="KW-0812">Transmembrane</keyword>
<protein>
    <recommendedName>
        <fullName evidence="11">Transmembrane 9 superfamily member</fullName>
    </recommendedName>
</protein>
<dbReference type="Pfam" id="PF02990">
    <property type="entry name" value="EMP70"/>
    <property type="match status" value="1"/>
</dbReference>
<accession>A0A9R1UTP3</accession>
<feature type="chain" id="PRO_5040545906" description="Transmembrane 9 superfamily member" evidence="11">
    <location>
        <begin position="28"/>
        <end position="613"/>
    </location>
</feature>
<feature type="transmembrane region" description="Helical" evidence="11">
    <location>
        <begin position="414"/>
        <end position="436"/>
    </location>
</feature>
<feature type="transmembrane region" description="Helical" evidence="11">
    <location>
        <begin position="248"/>
        <end position="271"/>
    </location>
</feature>
<keyword evidence="7 11" id="KW-1133">Transmembrane helix</keyword>
<dbReference type="GO" id="GO:0010008">
    <property type="term" value="C:endosome membrane"/>
    <property type="evidence" value="ECO:0007669"/>
    <property type="project" value="UniProtKB-SubCell"/>
</dbReference>
<keyword evidence="13" id="KW-1185">Reference proteome</keyword>
<evidence type="ECO:0000313" key="12">
    <source>
        <dbReference type="EMBL" id="KAJ0193348.1"/>
    </source>
</evidence>
<gene>
    <name evidence="12" type="ORF">LSAT_V11C800434690</name>
</gene>
<dbReference type="InterPro" id="IPR036259">
    <property type="entry name" value="MFS_trans_sf"/>
</dbReference>
<dbReference type="InterPro" id="IPR004240">
    <property type="entry name" value="EMP70"/>
</dbReference>
<feature type="signal peptide" evidence="11">
    <location>
        <begin position="1"/>
        <end position="27"/>
    </location>
</feature>
<evidence type="ECO:0000256" key="3">
    <source>
        <dbReference type="ARBA" id="ARBA00005227"/>
    </source>
</evidence>
<dbReference type="AlphaFoldDB" id="A0A9R1UTP3"/>
<dbReference type="PANTHER" id="PTHR10766">
    <property type="entry name" value="TRANSMEMBRANE 9 SUPERFAMILY PROTEIN"/>
    <property type="match status" value="1"/>
</dbReference>
<name>A0A9R1UTP3_LACSA</name>
<evidence type="ECO:0000256" key="7">
    <source>
        <dbReference type="ARBA" id="ARBA00022989"/>
    </source>
</evidence>
<comment type="similarity">
    <text evidence="3 11">Belongs to the nonaspanin (TM9SF) (TC 9.A.2) family.</text>
</comment>